<dbReference type="PANTHER" id="PTHR10210">
    <property type="entry name" value="RIBOSE-PHOSPHATE DIPHOSPHOKINASE FAMILY MEMBER"/>
    <property type="match status" value="1"/>
</dbReference>
<dbReference type="CDD" id="cd06223">
    <property type="entry name" value="PRTases_typeI"/>
    <property type="match status" value="1"/>
</dbReference>
<dbReference type="InterPro" id="IPR000836">
    <property type="entry name" value="PRTase_dom"/>
</dbReference>
<evidence type="ECO:0000256" key="8">
    <source>
        <dbReference type="ARBA" id="ARBA00022777"/>
    </source>
</evidence>
<dbReference type="GO" id="GO:0000287">
    <property type="term" value="F:magnesium ion binding"/>
    <property type="evidence" value="ECO:0007669"/>
    <property type="project" value="InterPro"/>
</dbReference>
<reference evidence="13" key="1">
    <citation type="submission" date="2022-07" db="EMBL/GenBank/DDBJ databases">
        <title>Genome analysis of Parmales, a sister group of diatoms, reveals the evolutionary specialization of diatoms from phago-mixotrophs to photoautotrophs.</title>
        <authorList>
            <person name="Ban H."/>
            <person name="Sato S."/>
            <person name="Yoshikawa S."/>
            <person name="Kazumasa Y."/>
            <person name="Nakamura Y."/>
            <person name="Ichinomiya M."/>
            <person name="Saitoh K."/>
            <person name="Sato N."/>
            <person name="Blanc-Mathieu R."/>
            <person name="Endo H."/>
            <person name="Kuwata A."/>
            <person name="Ogata H."/>
        </authorList>
    </citation>
    <scope>NUCLEOTIDE SEQUENCE</scope>
</reference>
<keyword evidence="8" id="KW-0418">Kinase</keyword>
<feature type="domain" description="Ribose-phosphate pyrophosphokinase N-terminal" evidence="12">
    <location>
        <begin position="76"/>
        <end position="187"/>
    </location>
</feature>
<dbReference type="Pfam" id="PF14572">
    <property type="entry name" value="Pribosyl_synth"/>
    <property type="match status" value="1"/>
</dbReference>
<evidence type="ECO:0000259" key="12">
    <source>
        <dbReference type="Pfam" id="PF13793"/>
    </source>
</evidence>
<evidence type="ECO:0000256" key="9">
    <source>
        <dbReference type="ARBA" id="ARBA00022840"/>
    </source>
</evidence>
<evidence type="ECO:0000256" key="4">
    <source>
        <dbReference type="ARBA" id="ARBA00022679"/>
    </source>
</evidence>
<sequence>MFRGLGQKAIPLTIGAGLVGSQFWRPSNSDPTLNVQASKYASCDESNVEEGLTTKKMYFYKAPVGNMVAKTDRNVLLTLPQSRTLGKDVAKLLHLPPGGLTVSKFKDGETSVKVDASVRGKDVFVLSSTTTNDSIIETLLTISTLRRASAKSICAIIPYYGYGRLDMKRKREPIAAADIAIMLESMGVDSVILMDIHNDSVSGFFNLNIPVDNLETGPVAAAFFNEQLEGDKQVVVVAPHEGQVNRASDFRKRFQQLAGVEVPLVFVSKTRQSPGEVVPVKELIGDVRGKTCIIVDDIVDSGNTLTSNVKLLKEKGAAKVYAYATHGLFTASGGGRGLEKHLDGLEYLLVTNTVYHEKGELGDKIKQLSVAPLLAEAVARTVAKRSISGILNVEKD</sequence>
<dbReference type="PANTHER" id="PTHR10210:SF32">
    <property type="entry name" value="RIBOSE-PHOSPHATE PYROPHOSPHOKINASE 2"/>
    <property type="match status" value="1"/>
</dbReference>
<comment type="similarity">
    <text evidence="2">Belongs to the ribose-phosphate pyrophosphokinase family.</text>
</comment>
<evidence type="ECO:0000256" key="10">
    <source>
        <dbReference type="ARBA" id="ARBA00022842"/>
    </source>
</evidence>
<accession>A0A9W7ED55</accession>
<dbReference type="GO" id="GO:0005524">
    <property type="term" value="F:ATP binding"/>
    <property type="evidence" value="ECO:0007669"/>
    <property type="project" value="UniProtKB-KW"/>
</dbReference>
<dbReference type="GO" id="GO:0005737">
    <property type="term" value="C:cytoplasm"/>
    <property type="evidence" value="ECO:0007669"/>
    <property type="project" value="TreeGrafter"/>
</dbReference>
<evidence type="ECO:0000256" key="7">
    <source>
        <dbReference type="ARBA" id="ARBA00022741"/>
    </source>
</evidence>
<comment type="catalytic activity">
    <reaction evidence="11">
        <text>D-ribose 5-phosphate + ATP = 5-phospho-alpha-D-ribose 1-diphosphate + AMP + H(+)</text>
        <dbReference type="Rhea" id="RHEA:15609"/>
        <dbReference type="ChEBI" id="CHEBI:15378"/>
        <dbReference type="ChEBI" id="CHEBI:30616"/>
        <dbReference type="ChEBI" id="CHEBI:58017"/>
        <dbReference type="ChEBI" id="CHEBI:78346"/>
        <dbReference type="ChEBI" id="CHEBI:456215"/>
        <dbReference type="EC" id="2.7.6.1"/>
    </reaction>
</comment>
<dbReference type="EC" id="2.7.6.1" evidence="3"/>
<dbReference type="FunFam" id="3.40.50.2020:FF:000007">
    <property type="entry name" value="Ribose-phosphate pyrophosphokinase"/>
    <property type="match status" value="1"/>
</dbReference>
<dbReference type="EMBL" id="BRXZ01001581">
    <property type="protein sequence ID" value="GMH74507.1"/>
    <property type="molecule type" value="Genomic_DNA"/>
</dbReference>
<dbReference type="GO" id="GO:0006015">
    <property type="term" value="P:5-phosphoribose 1-diphosphate biosynthetic process"/>
    <property type="evidence" value="ECO:0007669"/>
    <property type="project" value="TreeGrafter"/>
</dbReference>
<keyword evidence="9" id="KW-0067">ATP-binding</keyword>
<keyword evidence="5" id="KW-0479">Metal-binding</keyword>
<dbReference type="GO" id="GO:0004749">
    <property type="term" value="F:ribose phosphate diphosphokinase activity"/>
    <property type="evidence" value="ECO:0007669"/>
    <property type="project" value="UniProtKB-EC"/>
</dbReference>
<dbReference type="Proteomes" id="UP001165082">
    <property type="component" value="Unassembled WGS sequence"/>
</dbReference>
<dbReference type="AlphaFoldDB" id="A0A9W7ED55"/>
<proteinExistence type="inferred from homology"/>
<dbReference type="SUPFAM" id="SSF53271">
    <property type="entry name" value="PRTase-like"/>
    <property type="match status" value="2"/>
</dbReference>
<keyword evidence="7" id="KW-0547">Nucleotide-binding</keyword>
<dbReference type="GO" id="GO:0016301">
    <property type="term" value="F:kinase activity"/>
    <property type="evidence" value="ECO:0007669"/>
    <property type="project" value="UniProtKB-KW"/>
</dbReference>
<keyword evidence="4" id="KW-0808">Transferase</keyword>
<keyword evidence="14" id="KW-1185">Reference proteome</keyword>
<evidence type="ECO:0000256" key="3">
    <source>
        <dbReference type="ARBA" id="ARBA00013247"/>
    </source>
</evidence>
<comment type="pathway">
    <text evidence="1">Metabolic intermediate biosynthesis; 5-phospho-alpha-D-ribose 1-diphosphate biosynthesis; 5-phospho-alpha-D-ribose 1-diphosphate from D-ribose 5-phosphate (route I): step 1/1.</text>
</comment>
<dbReference type="NCBIfam" id="TIGR01251">
    <property type="entry name" value="ribP_PPkin"/>
    <property type="match status" value="1"/>
</dbReference>
<dbReference type="GO" id="GO:0006164">
    <property type="term" value="P:purine nucleotide biosynthetic process"/>
    <property type="evidence" value="ECO:0007669"/>
    <property type="project" value="TreeGrafter"/>
</dbReference>
<evidence type="ECO:0000256" key="11">
    <source>
        <dbReference type="ARBA" id="ARBA00049535"/>
    </source>
</evidence>
<evidence type="ECO:0000256" key="5">
    <source>
        <dbReference type="ARBA" id="ARBA00022723"/>
    </source>
</evidence>
<evidence type="ECO:0000313" key="14">
    <source>
        <dbReference type="Proteomes" id="UP001165082"/>
    </source>
</evidence>
<dbReference type="Pfam" id="PF13793">
    <property type="entry name" value="Pribosyltran_N"/>
    <property type="match status" value="1"/>
</dbReference>
<evidence type="ECO:0000256" key="1">
    <source>
        <dbReference type="ARBA" id="ARBA00004996"/>
    </source>
</evidence>
<evidence type="ECO:0000256" key="2">
    <source>
        <dbReference type="ARBA" id="ARBA00006478"/>
    </source>
</evidence>
<dbReference type="GO" id="GO:0002189">
    <property type="term" value="C:ribose phosphate diphosphokinase complex"/>
    <property type="evidence" value="ECO:0007669"/>
    <property type="project" value="TreeGrafter"/>
</dbReference>
<organism evidence="13 14">
    <name type="scientific">Triparma retinervis</name>
    <dbReference type="NCBI Taxonomy" id="2557542"/>
    <lineage>
        <taxon>Eukaryota</taxon>
        <taxon>Sar</taxon>
        <taxon>Stramenopiles</taxon>
        <taxon>Ochrophyta</taxon>
        <taxon>Bolidophyceae</taxon>
        <taxon>Parmales</taxon>
        <taxon>Triparmaceae</taxon>
        <taxon>Triparma</taxon>
    </lineage>
</organism>
<gene>
    <name evidence="13" type="ORF">TrRE_jg10163</name>
</gene>
<dbReference type="OrthoDB" id="413572at2759"/>
<protein>
    <recommendedName>
        <fullName evidence="3">ribose-phosphate diphosphokinase</fullName>
        <ecNumber evidence="3">2.7.6.1</ecNumber>
    </recommendedName>
</protein>
<comment type="caution">
    <text evidence="13">The sequence shown here is derived from an EMBL/GenBank/DDBJ whole genome shotgun (WGS) entry which is preliminary data.</text>
</comment>
<dbReference type="InterPro" id="IPR029057">
    <property type="entry name" value="PRTase-like"/>
</dbReference>
<dbReference type="InterPro" id="IPR005946">
    <property type="entry name" value="Rib-P_diPkinase"/>
</dbReference>
<keyword evidence="10" id="KW-0460">Magnesium</keyword>
<evidence type="ECO:0000256" key="6">
    <source>
        <dbReference type="ARBA" id="ARBA00022727"/>
    </source>
</evidence>
<name>A0A9W7ED55_9STRA</name>
<dbReference type="Gene3D" id="3.40.50.2020">
    <property type="match status" value="2"/>
</dbReference>
<dbReference type="InterPro" id="IPR029099">
    <property type="entry name" value="Pribosyltran_N"/>
</dbReference>
<keyword evidence="6" id="KW-0545">Nucleotide biosynthesis</keyword>
<dbReference type="SMART" id="SM01400">
    <property type="entry name" value="Pribosyltran_N"/>
    <property type="match status" value="1"/>
</dbReference>
<evidence type="ECO:0000313" key="13">
    <source>
        <dbReference type="EMBL" id="GMH74507.1"/>
    </source>
</evidence>